<dbReference type="Proteomes" id="UP000266643">
    <property type="component" value="Unassembled WGS sequence"/>
</dbReference>
<dbReference type="Proteomes" id="UP000265716">
    <property type="component" value="Unassembled WGS sequence"/>
</dbReference>
<evidence type="ECO:0000313" key="5">
    <source>
        <dbReference type="EMBL" id="RHY65471.1"/>
    </source>
</evidence>
<reference evidence="8 14" key="1">
    <citation type="journal article" date="2018" name="J. Invertebr. Pathol.">
        <title>New genotyping method for the causative agent of crayfish plague (Aphanomyces astaci) based on whole genome data.</title>
        <authorList>
            <person name="Minardi D."/>
            <person name="Studholme D.J."/>
            <person name="van der Giezen M."/>
            <person name="Pretto T."/>
            <person name="Oidtmann B."/>
        </authorList>
    </citation>
    <scope>NUCLEOTIDE SEQUENCE [LARGE SCALE GENOMIC DNA]</scope>
    <source>
        <strain evidence="8 14">KB13</strain>
    </source>
</reference>
<dbReference type="EMBL" id="QUTB01003896">
    <property type="protein sequence ID" value="RHY65471.1"/>
    <property type="molecule type" value="Genomic_DNA"/>
</dbReference>
<dbReference type="AlphaFoldDB" id="A0A396ZTB8"/>
<organism evidence="1 9">
    <name type="scientific">Aphanomyces astaci</name>
    <name type="common">Crayfish plague agent</name>
    <dbReference type="NCBI Taxonomy" id="112090"/>
    <lineage>
        <taxon>Eukaryota</taxon>
        <taxon>Sar</taxon>
        <taxon>Stramenopiles</taxon>
        <taxon>Oomycota</taxon>
        <taxon>Saprolegniomycetes</taxon>
        <taxon>Saprolegniales</taxon>
        <taxon>Verrucalvaceae</taxon>
        <taxon>Aphanomyces</taxon>
    </lineage>
</organism>
<evidence type="ECO:0000313" key="14">
    <source>
        <dbReference type="Proteomes" id="UP000275652"/>
    </source>
</evidence>
<dbReference type="Proteomes" id="UP000266196">
    <property type="component" value="Unassembled WGS sequence"/>
</dbReference>
<dbReference type="Proteomes" id="UP000275652">
    <property type="component" value="Unassembled WGS sequence"/>
</dbReference>
<dbReference type="EMBL" id="QUSZ01011298">
    <property type="protein sequence ID" value="RHX97433.1"/>
    <property type="molecule type" value="Genomic_DNA"/>
</dbReference>
<dbReference type="Proteomes" id="UP000283543">
    <property type="component" value="Unassembled WGS sequence"/>
</dbReference>
<evidence type="ECO:0000313" key="10">
    <source>
        <dbReference type="Proteomes" id="UP000265716"/>
    </source>
</evidence>
<dbReference type="EMBL" id="QUTI01023706">
    <property type="protein sequence ID" value="RLO07266.1"/>
    <property type="molecule type" value="Genomic_DNA"/>
</dbReference>
<sequence>MQKRRQLPVVHQGDAVLRSKELLRLVFDYQGGIFFEFMPLHLSMAPFRRVRRGEAIAQAVEDRPTDDHTLLHDILSTWLHHSSPLTLVKMLQCMHYMRSLVAFHAVCTGNLLLVHQLHDAFGICTFDGPLLDLAARHEHLRMLLFLHKEGHPGCSTAAMDAAAKHGYFDIVTFLHFHRTEGCTTDAMDDAAAAGHEAIVLFLHVHRTEGCTSAAMDRAATAGHFDTVMTLHNIQAGCTSDAVDGAALGGHLRIVILLLLIRHEIATPRALMHAARRGDLAMVKFVYSHLREGLSYADMKRIIDRTRDADVLSFLGSISLLPFSDEDDDD</sequence>
<dbReference type="InterPro" id="IPR036770">
    <property type="entry name" value="Ankyrin_rpt-contain_sf"/>
</dbReference>
<evidence type="ECO:0000313" key="16">
    <source>
        <dbReference type="Proteomes" id="UP000286510"/>
    </source>
</evidence>
<dbReference type="InterPro" id="IPR052050">
    <property type="entry name" value="SecEffector_AnkRepeat"/>
</dbReference>
<dbReference type="EMBL" id="QUTF01012526">
    <property type="protein sequence ID" value="RHZ23129.1"/>
    <property type="molecule type" value="Genomic_DNA"/>
</dbReference>
<evidence type="ECO:0000313" key="4">
    <source>
        <dbReference type="EMBL" id="RHY63470.1"/>
    </source>
</evidence>
<evidence type="ECO:0000313" key="8">
    <source>
        <dbReference type="EMBL" id="RLO07266.1"/>
    </source>
</evidence>
<dbReference type="Proteomes" id="UP000265427">
    <property type="component" value="Unassembled WGS sequence"/>
</dbReference>
<comment type="caution">
    <text evidence="1">The sequence shown here is derived from an EMBL/GenBank/DDBJ whole genome shotgun (WGS) entry which is preliminary data.</text>
</comment>
<gene>
    <name evidence="2" type="ORF">DYB25_004794</name>
    <name evidence="7" type="ORF">DYB26_000514</name>
    <name evidence="8" type="ORF">DYB28_000014</name>
    <name evidence="4" type="ORF">DYB30_005412</name>
    <name evidence="6" type="ORF">DYB31_001726</name>
    <name evidence="5" type="ORF">DYB34_000314</name>
    <name evidence="1" type="ORF">DYB36_004325</name>
    <name evidence="3" type="ORF">DYB38_003261</name>
</gene>
<evidence type="ECO:0000313" key="12">
    <source>
        <dbReference type="Proteomes" id="UP000266239"/>
    </source>
</evidence>
<dbReference type="PANTHER" id="PTHR46586:SF3">
    <property type="entry name" value="ANKYRIN REPEAT-CONTAINING PROTEIN"/>
    <property type="match status" value="1"/>
</dbReference>
<dbReference type="EMBL" id="QUTC01011173">
    <property type="protein sequence ID" value="RHY39158.1"/>
    <property type="molecule type" value="Genomic_DNA"/>
</dbReference>
<dbReference type="Gene3D" id="1.25.40.20">
    <property type="entry name" value="Ankyrin repeat-containing domain"/>
    <property type="match status" value="1"/>
</dbReference>
<evidence type="ECO:0000313" key="2">
    <source>
        <dbReference type="EMBL" id="RHY11171.1"/>
    </source>
</evidence>
<dbReference type="EMBL" id="QUTA01006428">
    <property type="protein sequence ID" value="RHY11171.1"/>
    <property type="molecule type" value="Genomic_DNA"/>
</dbReference>
<proteinExistence type="predicted"/>
<dbReference type="EMBL" id="QUTD01005193">
    <property type="protein sequence ID" value="RHY63470.1"/>
    <property type="molecule type" value="Genomic_DNA"/>
</dbReference>
<dbReference type="Proteomes" id="UP000266239">
    <property type="component" value="Unassembled WGS sequence"/>
</dbReference>
<evidence type="ECO:0000313" key="6">
    <source>
        <dbReference type="EMBL" id="RHZ05823.1"/>
    </source>
</evidence>
<evidence type="ECO:0000313" key="15">
    <source>
        <dbReference type="Proteomes" id="UP000283543"/>
    </source>
</evidence>
<evidence type="ECO:0000313" key="3">
    <source>
        <dbReference type="EMBL" id="RHY39158.1"/>
    </source>
</evidence>
<dbReference type="PANTHER" id="PTHR46586">
    <property type="entry name" value="ANKYRIN REPEAT-CONTAINING PROTEIN"/>
    <property type="match status" value="1"/>
</dbReference>
<evidence type="ECO:0000313" key="11">
    <source>
        <dbReference type="Proteomes" id="UP000266196"/>
    </source>
</evidence>
<dbReference type="VEuPathDB" id="FungiDB:H257_10344"/>
<protein>
    <submittedName>
        <fullName evidence="1">Uncharacterized protein</fullName>
    </submittedName>
</protein>
<dbReference type="EMBL" id="QUTE01012923">
    <property type="protein sequence ID" value="RHZ05823.1"/>
    <property type="molecule type" value="Genomic_DNA"/>
</dbReference>
<name>A0A396ZTB8_APHAT</name>
<evidence type="ECO:0000313" key="7">
    <source>
        <dbReference type="EMBL" id="RHZ23129.1"/>
    </source>
</evidence>
<evidence type="ECO:0000313" key="13">
    <source>
        <dbReference type="Proteomes" id="UP000266643"/>
    </source>
</evidence>
<dbReference type="Proteomes" id="UP000286510">
    <property type="component" value="Unassembled WGS sequence"/>
</dbReference>
<evidence type="ECO:0000313" key="9">
    <source>
        <dbReference type="Proteomes" id="UP000265427"/>
    </source>
</evidence>
<reference evidence="9 10" key="2">
    <citation type="submission" date="2018-08" db="EMBL/GenBank/DDBJ databases">
        <title>Aphanomyces genome sequencing and annotation.</title>
        <authorList>
            <person name="Minardi D."/>
            <person name="Oidtmann B."/>
            <person name="Van Der Giezen M."/>
            <person name="Studholme D.J."/>
        </authorList>
    </citation>
    <scope>NUCLEOTIDE SEQUENCE [LARGE SCALE GENOMIC DNA]</scope>
    <source>
        <strain evidence="6 11">197901</strain>
        <strain evidence="4 13">D2</strain>
        <strain evidence="7 16">FDL457</strain>
        <strain evidence="1 9">Kv</strain>
        <strain evidence="3 10">SA</strain>
        <strain evidence="5 15">Si</strain>
        <strain evidence="2 12">Yx</strain>
    </source>
</reference>
<dbReference type="SUPFAM" id="SSF48403">
    <property type="entry name" value="Ankyrin repeat"/>
    <property type="match status" value="1"/>
</dbReference>
<evidence type="ECO:0000313" key="1">
    <source>
        <dbReference type="EMBL" id="RHX97433.1"/>
    </source>
</evidence>
<accession>A0A396ZTB8</accession>